<name>A0A5C3KBP2_COPMA</name>
<dbReference type="AlphaFoldDB" id="A0A5C3KBP2"/>
<feature type="region of interest" description="Disordered" evidence="1">
    <location>
        <begin position="165"/>
        <end position="198"/>
    </location>
</feature>
<evidence type="ECO:0000256" key="1">
    <source>
        <dbReference type="SAM" id="MobiDB-lite"/>
    </source>
</evidence>
<organism evidence="2 3">
    <name type="scientific">Coprinopsis marcescibilis</name>
    <name type="common">Agaric fungus</name>
    <name type="synonym">Psathyrella marcescibilis</name>
    <dbReference type="NCBI Taxonomy" id="230819"/>
    <lineage>
        <taxon>Eukaryota</taxon>
        <taxon>Fungi</taxon>
        <taxon>Dikarya</taxon>
        <taxon>Basidiomycota</taxon>
        <taxon>Agaricomycotina</taxon>
        <taxon>Agaricomycetes</taxon>
        <taxon>Agaricomycetidae</taxon>
        <taxon>Agaricales</taxon>
        <taxon>Agaricineae</taxon>
        <taxon>Psathyrellaceae</taxon>
        <taxon>Coprinopsis</taxon>
    </lineage>
</organism>
<evidence type="ECO:0000313" key="2">
    <source>
        <dbReference type="EMBL" id="TFK17420.1"/>
    </source>
</evidence>
<gene>
    <name evidence="2" type="ORF">FA15DRAFT_661457</name>
</gene>
<protein>
    <submittedName>
        <fullName evidence="2">Uncharacterized protein</fullName>
    </submittedName>
</protein>
<accession>A0A5C3KBP2</accession>
<proteinExistence type="predicted"/>
<sequence length="198" mass="21856">MQMHVIEIVTLEARRSKSRIVSRRITSQYSNTSTEIADSEISSVATAIANPAKRIDGDAQRSKLCDEFSGSRKVPGKLSTQFASFNDSLDPNYSSNSLALRARISRTMGIGTLLGTPLNDPLCVALVLPHLLDVTYCYILAYLSKYTHIRQAFYKPRVTFILRVSAVQPHDPPPTPTTPPPPSSRDREQQESSSSGMD</sequence>
<dbReference type="Proteomes" id="UP000307440">
    <property type="component" value="Unassembled WGS sequence"/>
</dbReference>
<evidence type="ECO:0000313" key="3">
    <source>
        <dbReference type="Proteomes" id="UP000307440"/>
    </source>
</evidence>
<reference evidence="2 3" key="1">
    <citation type="journal article" date="2019" name="Nat. Ecol. Evol.">
        <title>Megaphylogeny resolves global patterns of mushroom evolution.</title>
        <authorList>
            <person name="Varga T."/>
            <person name="Krizsan K."/>
            <person name="Foldi C."/>
            <person name="Dima B."/>
            <person name="Sanchez-Garcia M."/>
            <person name="Sanchez-Ramirez S."/>
            <person name="Szollosi G.J."/>
            <person name="Szarkandi J.G."/>
            <person name="Papp V."/>
            <person name="Albert L."/>
            <person name="Andreopoulos W."/>
            <person name="Angelini C."/>
            <person name="Antonin V."/>
            <person name="Barry K.W."/>
            <person name="Bougher N.L."/>
            <person name="Buchanan P."/>
            <person name="Buyck B."/>
            <person name="Bense V."/>
            <person name="Catcheside P."/>
            <person name="Chovatia M."/>
            <person name="Cooper J."/>
            <person name="Damon W."/>
            <person name="Desjardin D."/>
            <person name="Finy P."/>
            <person name="Geml J."/>
            <person name="Haridas S."/>
            <person name="Hughes K."/>
            <person name="Justo A."/>
            <person name="Karasinski D."/>
            <person name="Kautmanova I."/>
            <person name="Kiss B."/>
            <person name="Kocsube S."/>
            <person name="Kotiranta H."/>
            <person name="LaButti K.M."/>
            <person name="Lechner B.E."/>
            <person name="Liimatainen K."/>
            <person name="Lipzen A."/>
            <person name="Lukacs Z."/>
            <person name="Mihaltcheva S."/>
            <person name="Morgado L.N."/>
            <person name="Niskanen T."/>
            <person name="Noordeloos M.E."/>
            <person name="Ohm R.A."/>
            <person name="Ortiz-Santana B."/>
            <person name="Ovrebo C."/>
            <person name="Racz N."/>
            <person name="Riley R."/>
            <person name="Savchenko A."/>
            <person name="Shiryaev A."/>
            <person name="Soop K."/>
            <person name="Spirin V."/>
            <person name="Szebenyi C."/>
            <person name="Tomsovsky M."/>
            <person name="Tulloss R.E."/>
            <person name="Uehling J."/>
            <person name="Grigoriev I.V."/>
            <person name="Vagvolgyi C."/>
            <person name="Papp T."/>
            <person name="Martin F.M."/>
            <person name="Miettinen O."/>
            <person name="Hibbett D.S."/>
            <person name="Nagy L.G."/>
        </authorList>
    </citation>
    <scope>NUCLEOTIDE SEQUENCE [LARGE SCALE GENOMIC DNA]</scope>
    <source>
        <strain evidence="2 3">CBS 121175</strain>
    </source>
</reference>
<dbReference type="EMBL" id="ML210513">
    <property type="protein sequence ID" value="TFK17420.1"/>
    <property type="molecule type" value="Genomic_DNA"/>
</dbReference>
<keyword evidence="3" id="KW-1185">Reference proteome</keyword>
<feature type="compositionally biased region" description="Pro residues" evidence="1">
    <location>
        <begin position="170"/>
        <end position="183"/>
    </location>
</feature>